<sequence>MAQRPINITITRIYDPNASNAEKKAEIDKILLKYQHELLKSDPKPPTPAA</sequence>
<organism evidence="1 2">
    <name type="scientific">Lucifera butyrica</name>
    <dbReference type="NCBI Taxonomy" id="1351585"/>
    <lineage>
        <taxon>Bacteria</taxon>
        <taxon>Bacillati</taxon>
        <taxon>Bacillota</taxon>
        <taxon>Negativicutes</taxon>
        <taxon>Veillonellales</taxon>
        <taxon>Veillonellaceae</taxon>
        <taxon>Lucifera</taxon>
    </lineage>
</organism>
<dbReference type="AlphaFoldDB" id="A0A498R2A9"/>
<gene>
    <name evidence="1" type="ORF">LUCI_0814</name>
</gene>
<name>A0A498R2A9_9FIRM</name>
<reference evidence="1 2" key="1">
    <citation type="submission" date="2018-06" db="EMBL/GenBank/DDBJ databases">
        <authorList>
            <person name="Strepis N."/>
        </authorList>
    </citation>
    <scope>NUCLEOTIDE SEQUENCE [LARGE SCALE GENOMIC DNA]</scope>
    <source>
        <strain evidence="1">LUCI</strain>
    </source>
</reference>
<accession>A0A498R2A9</accession>
<evidence type="ECO:0000313" key="2">
    <source>
        <dbReference type="Proteomes" id="UP000277811"/>
    </source>
</evidence>
<proteinExistence type="predicted"/>
<dbReference type="EMBL" id="UPPP01000057">
    <property type="protein sequence ID" value="VBB05604.1"/>
    <property type="molecule type" value="Genomic_DNA"/>
</dbReference>
<dbReference type="RefSeq" id="WP_165865878.1">
    <property type="nucleotide sequence ID" value="NZ_UPPP01000057.1"/>
</dbReference>
<protein>
    <submittedName>
        <fullName evidence="1">Uncharacterized protein</fullName>
    </submittedName>
</protein>
<keyword evidence="2" id="KW-1185">Reference proteome</keyword>
<evidence type="ECO:0000313" key="1">
    <source>
        <dbReference type="EMBL" id="VBB05604.1"/>
    </source>
</evidence>
<dbReference type="Proteomes" id="UP000277811">
    <property type="component" value="Unassembled WGS sequence"/>
</dbReference>